<accession>A0AAU9LQW0</accession>
<name>A0AAU9LQW0_9ASTR</name>
<comment type="caution">
    <text evidence="1">The sequence shown here is derived from an EMBL/GenBank/DDBJ whole genome shotgun (WGS) entry which is preliminary data.</text>
</comment>
<protein>
    <submittedName>
        <fullName evidence="1">Uncharacterized protein</fullName>
    </submittedName>
</protein>
<gene>
    <name evidence="1" type="ORF">LVIROSA_LOCUS5952</name>
</gene>
<organism evidence="1 2">
    <name type="scientific">Lactuca virosa</name>
    <dbReference type="NCBI Taxonomy" id="75947"/>
    <lineage>
        <taxon>Eukaryota</taxon>
        <taxon>Viridiplantae</taxon>
        <taxon>Streptophyta</taxon>
        <taxon>Embryophyta</taxon>
        <taxon>Tracheophyta</taxon>
        <taxon>Spermatophyta</taxon>
        <taxon>Magnoliopsida</taxon>
        <taxon>eudicotyledons</taxon>
        <taxon>Gunneridae</taxon>
        <taxon>Pentapetalae</taxon>
        <taxon>asterids</taxon>
        <taxon>campanulids</taxon>
        <taxon>Asterales</taxon>
        <taxon>Asteraceae</taxon>
        <taxon>Cichorioideae</taxon>
        <taxon>Cichorieae</taxon>
        <taxon>Lactucinae</taxon>
        <taxon>Lactuca</taxon>
    </lineage>
</organism>
<dbReference type="EMBL" id="CAKMRJ010000113">
    <property type="protein sequence ID" value="CAH1418358.1"/>
    <property type="molecule type" value="Genomic_DNA"/>
</dbReference>
<reference evidence="1 2" key="1">
    <citation type="submission" date="2022-01" db="EMBL/GenBank/DDBJ databases">
        <authorList>
            <person name="Xiong W."/>
            <person name="Schranz E."/>
        </authorList>
    </citation>
    <scope>NUCLEOTIDE SEQUENCE [LARGE SCALE GENOMIC DNA]</scope>
</reference>
<proteinExistence type="predicted"/>
<sequence>MSRRPFPRRRLCLRAYDCSTITVEVQYTRSLADCKGFTNMQCRNLYLLQASNHRCMMSTKRRTGKRRQRQRTLALLVVPLLHPPSSIQGRWRPLVSILGGRKLKRSLWNWKTKFQFLLRNFHTEFKNFSGFDD</sequence>
<dbReference type="AlphaFoldDB" id="A0AAU9LQW0"/>
<evidence type="ECO:0000313" key="2">
    <source>
        <dbReference type="Proteomes" id="UP001157418"/>
    </source>
</evidence>
<keyword evidence="2" id="KW-1185">Reference proteome</keyword>
<evidence type="ECO:0000313" key="1">
    <source>
        <dbReference type="EMBL" id="CAH1418358.1"/>
    </source>
</evidence>
<dbReference type="Proteomes" id="UP001157418">
    <property type="component" value="Unassembled WGS sequence"/>
</dbReference>